<feature type="region of interest" description="Disordered" evidence="1">
    <location>
        <begin position="55"/>
        <end position="124"/>
    </location>
</feature>
<evidence type="ECO:0000313" key="3">
    <source>
        <dbReference type="Proteomes" id="UP000809789"/>
    </source>
</evidence>
<feature type="region of interest" description="Disordered" evidence="1">
    <location>
        <begin position="145"/>
        <end position="187"/>
    </location>
</feature>
<feature type="compositionally biased region" description="Polar residues" evidence="1">
    <location>
        <begin position="56"/>
        <end position="80"/>
    </location>
</feature>
<dbReference type="OrthoDB" id="3939811at2759"/>
<reference evidence="2" key="1">
    <citation type="submission" date="2021-07" db="EMBL/GenBank/DDBJ databases">
        <title>Elsinoe batatas strain:CRI-CJ2 Genome sequencing and assembly.</title>
        <authorList>
            <person name="Huang L."/>
        </authorList>
    </citation>
    <scope>NUCLEOTIDE SEQUENCE</scope>
    <source>
        <strain evidence="2">CRI-CJ2</strain>
    </source>
</reference>
<dbReference type="EMBL" id="JAESVG020000010">
    <property type="protein sequence ID" value="KAG8623962.1"/>
    <property type="molecule type" value="Genomic_DNA"/>
</dbReference>
<comment type="caution">
    <text evidence="2">The sequence shown here is derived from an EMBL/GenBank/DDBJ whole genome shotgun (WGS) entry which is preliminary data.</text>
</comment>
<sequence>MIYQSYATTNRHRHLTPTTIKQPHTTHHHYSHLTMVNTHILPSLPALRPPQIISLPLNTTPTSHPSNASSPNLTSLTNPRPQMPSRHSMDSSTSTSTLSSFSSTDSIPRSTPRTISTRSSFDPLSLPAEVPTDFSLPPSSAAIKAQLNRPRASSHAHGGSYTTSSSGASGLSSSLPHSTGAGDGFLHPGQAAAKRMSYTGNYSAMTESFASLGLQSRTSSPGLKAKRCEGLSEEVRLEMRMYRD</sequence>
<organism evidence="2 3">
    <name type="scientific">Elsinoe batatas</name>
    <dbReference type="NCBI Taxonomy" id="2601811"/>
    <lineage>
        <taxon>Eukaryota</taxon>
        <taxon>Fungi</taxon>
        <taxon>Dikarya</taxon>
        <taxon>Ascomycota</taxon>
        <taxon>Pezizomycotina</taxon>
        <taxon>Dothideomycetes</taxon>
        <taxon>Dothideomycetidae</taxon>
        <taxon>Myriangiales</taxon>
        <taxon>Elsinoaceae</taxon>
        <taxon>Elsinoe</taxon>
    </lineage>
</organism>
<accession>A0A8K0KVE2</accession>
<protein>
    <submittedName>
        <fullName evidence="2">Uncharacterized protein</fullName>
    </submittedName>
</protein>
<dbReference type="Proteomes" id="UP000809789">
    <property type="component" value="Unassembled WGS sequence"/>
</dbReference>
<gene>
    <name evidence="2" type="ORF">KVT40_008938</name>
</gene>
<keyword evidence="3" id="KW-1185">Reference proteome</keyword>
<dbReference type="AlphaFoldDB" id="A0A8K0KVE2"/>
<name>A0A8K0KVE2_9PEZI</name>
<proteinExistence type="predicted"/>
<evidence type="ECO:0000313" key="2">
    <source>
        <dbReference type="EMBL" id="KAG8623962.1"/>
    </source>
</evidence>
<feature type="compositionally biased region" description="Low complexity" evidence="1">
    <location>
        <begin position="90"/>
        <end position="120"/>
    </location>
</feature>
<evidence type="ECO:0000256" key="1">
    <source>
        <dbReference type="SAM" id="MobiDB-lite"/>
    </source>
</evidence>
<feature type="compositionally biased region" description="Low complexity" evidence="1">
    <location>
        <begin position="153"/>
        <end position="180"/>
    </location>
</feature>